<dbReference type="EMBL" id="JARTLO010000001">
    <property type="protein sequence ID" value="MDK4764520.1"/>
    <property type="molecule type" value="Genomic_DNA"/>
</dbReference>
<name>A0AAW6WUN9_9GAMM</name>
<protein>
    <submittedName>
        <fullName evidence="1">Uncharacterized protein</fullName>
    </submittedName>
</protein>
<gene>
    <name evidence="1" type="ORF">P9854_01650</name>
    <name evidence="2" type="ORF">P9921_10465</name>
</gene>
<sequence>MKTCKRCELTHGKGRGIAHGGYEERESKIGEGILSGIQETIWVGSLA</sequence>
<dbReference type="RefSeq" id="WP_155523180.1">
    <property type="nucleotide sequence ID" value="NZ_CP115009.1"/>
</dbReference>
<organism evidence="1 3">
    <name type="scientific">Serratia nevei</name>
    <dbReference type="NCBI Taxonomy" id="2703794"/>
    <lineage>
        <taxon>Bacteria</taxon>
        <taxon>Pseudomonadati</taxon>
        <taxon>Pseudomonadota</taxon>
        <taxon>Gammaproteobacteria</taxon>
        <taxon>Enterobacterales</taxon>
        <taxon>Yersiniaceae</taxon>
        <taxon>Serratia</taxon>
    </lineage>
</organism>
<comment type="caution">
    <text evidence="1">The sequence shown here is derived from an EMBL/GenBank/DDBJ whole genome shotgun (WGS) entry which is preliminary data.</text>
</comment>
<keyword evidence="4" id="KW-1185">Reference proteome</keyword>
<dbReference type="Proteomes" id="UP001174748">
    <property type="component" value="Unassembled WGS sequence"/>
</dbReference>
<reference evidence="1" key="1">
    <citation type="submission" date="2023-01" db="EMBL/GenBank/DDBJ databases">
        <title>Genomic dissection of endemic carbapenem resistance: metallo-beta-lactamase gene dissemination through clonal, plasmid and integron transfer pathways.</title>
        <authorList>
            <person name="Macesic N."/>
        </authorList>
    </citation>
    <scope>NUCLEOTIDE SEQUENCE</scope>
    <source>
        <strain evidence="2">CPO382</strain>
        <strain evidence="1">CPO573</strain>
    </source>
</reference>
<proteinExistence type="predicted"/>
<evidence type="ECO:0000313" key="4">
    <source>
        <dbReference type="Proteomes" id="UP001174748"/>
    </source>
</evidence>
<evidence type="ECO:0000313" key="3">
    <source>
        <dbReference type="Proteomes" id="UP001173597"/>
    </source>
</evidence>
<dbReference type="AlphaFoldDB" id="A0AAW6WUN9"/>
<dbReference type="Proteomes" id="UP001173597">
    <property type="component" value="Unassembled WGS sequence"/>
</dbReference>
<evidence type="ECO:0000313" key="2">
    <source>
        <dbReference type="EMBL" id="MDK5170891.1"/>
    </source>
</evidence>
<accession>A0AAW6WUN9</accession>
<evidence type="ECO:0000313" key="1">
    <source>
        <dbReference type="EMBL" id="MDK4764520.1"/>
    </source>
</evidence>
<dbReference type="EMBL" id="JARTOI010000014">
    <property type="protein sequence ID" value="MDK5170891.1"/>
    <property type="molecule type" value="Genomic_DNA"/>
</dbReference>